<sequence length="60" mass="6674">MAATAVLAMILNAFKFAKKVIAFYKSMPDKNEALIPWLDEVDASLAKSEDRLAAYNPEKI</sequence>
<accession>A0A0F9C383</accession>
<dbReference type="EMBL" id="LAZR01035018">
    <property type="protein sequence ID" value="KKL28659.1"/>
    <property type="molecule type" value="Genomic_DNA"/>
</dbReference>
<dbReference type="AlphaFoldDB" id="A0A0F9C383"/>
<comment type="caution">
    <text evidence="1">The sequence shown here is derived from an EMBL/GenBank/DDBJ whole genome shotgun (WGS) entry which is preliminary data.</text>
</comment>
<gene>
    <name evidence="1" type="ORF">LCGC14_2372940</name>
</gene>
<organism evidence="1">
    <name type="scientific">marine sediment metagenome</name>
    <dbReference type="NCBI Taxonomy" id="412755"/>
    <lineage>
        <taxon>unclassified sequences</taxon>
        <taxon>metagenomes</taxon>
        <taxon>ecological metagenomes</taxon>
    </lineage>
</organism>
<reference evidence="1" key="1">
    <citation type="journal article" date="2015" name="Nature">
        <title>Complex archaea that bridge the gap between prokaryotes and eukaryotes.</title>
        <authorList>
            <person name="Spang A."/>
            <person name="Saw J.H."/>
            <person name="Jorgensen S.L."/>
            <person name="Zaremba-Niedzwiedzka K."/>
            <person name="Martijn J."/>
            <person name="Lind A.E."/>
            <person name="van Eijk R."/>
            <person name="Schleper C."/>
            <person name="Guy L."/>
            <person name="Ettema T.J."/>
        </authorList>
    </citation>
    <scope>NUCLEOTIDE SEQUENCE</scope>
</reference>
<proteinExistence type="predicted"/>
<protein>
    <submittedName>
        <fullName evidence="1">Uncharacterized protein</fullName>
    </submittedName>
</protein>
<name>A0A0F9C383_9ZZZZ</name>
<evidence type="ECO:0000313" key="1">
    <source>
        <dbReference type="EMBL" id="KKL28659.1"/>
    </source>
</evidence>